<protein>
    <submittedName>
        <fullName evidence="2">Uncharacterized protein</fullName>
    </submittedName>
</protein>
<feature type="region of interest" description="Disordered" evidence="1">
    <location>
        <begin position="1"/>
        <end position="31"/>
    </location>
</feature>
<dbReference type="AlphaFoldDB" id="A0AAD4IIF4"/>
<comment type="caution">
    <text evidence="2">The sequence shown here is derived from an EMBL/GenBank/DDBJ whole genome shotgun (WGS) entry which is preliminary data.</text>
</comment>
<dbReference type="Proteomes" id="UP001199106">
    <property type="component" value="Unassembled WGS sequence"/>
</dbReference>
<organism evidence="2 3">
    <name type="scientific">Alternaria panax</name>
    <dbReference type="NCBI Taxonomy" id="48097"/>
    <lineage>
        <taxon>Eukaryota</taxon>
        <taxon>Fungi</taxon>
        <taxon>Dikarya</taxon>
        <taxon>Ascomycota</taxon>
        <taxon>Pezizomycotina</taxon>
        <taxon>Dothideomycetes</taxon>
        <taxon>Pleosporomycetidae</taxon>
        <taxon>Pleosporales</taxon>
        <taxon>Pleosporineae</taxon>
        <taxon>Pleosporaceae</taxon>
        <taxon>Alternaria</taxon>
        <taxon>Alternaria sect. Panax</taxon>
    </lineage>
</organism>
<reference evidence="2" key="1">
    <citation type="submission" date="2021-07" db="EMBL/GenBank/DDBJ databases">
        <title>Genome Resource of American Ginseng Black Spot Pathogen Alternaria panax.</title>
        <authorList>
            <person name="Qiu C."/>
            <person name="Wang W."/>
            <person name="Liu Z."/>
        </authorList>
    </citation>
    <scope>NUCLEOTIDE SEQUENCE</scope>
    <source>
        <strain evidence="2">BNCC115425</strain>
    </source>
</reference>
<dbReference type="EMBL" id="JAANER010000001">
    <property type="protein sequence ID" value="KAG9195058.1"/>
    <property type="molecule type" value="Genomic_DNA"/>
</dbReference>
<sequence>MTTPASSISDRSDSLPFEPENEGQSSTQLTPIDINMDHLKRARVIKKEIENNISVLMPPEKITSTRRNDYEDPENIIIKTLRQEQKLSWNEIANYLNQERLVKGEAATFTDAAVYSRFVRNAPQVATSVDEIGFDPKDYMHLRHPNQYTQAEGTGGISKVGKKRVKNYDNATELKVNMRQVVSHDNELEDMNKTEQLMEAVAKCERNFWRYVADEMERATAKMYDHEELASRYHAI</sequence>
<evidence type="ECO:0000313" key="2">
    <source>
        <dbReference type="EMBL" id="KAG9195058.1"/>
    </source>
</evidence>
<evidence type="ECO:0000313" key="3">
    <source>
        <dbReference type="Proteomes" id="UP001199106"/>
    </source>
</evidence>
<evidence type="ECO:0000256" key="1">
    <source>
        <dbReference type="SAM" id="MobiDB-lite"/>
    </source>
</evidence>
<keyword evidence="3" id="KW-1185">Reference proteome</keyword>
<proteinExistence type="predicted"/>
<gene>
    <name evidence="2" type="ORF">G6011_00178</name>
</gene>
<name>A0AAD4IIF4_9PLEO</name>
<accession>A0AAD4IIF4</accession>